<dbReference type="Proteomes" id="UP000266177">
    <property type="component" value="Unassembled WGS sequence"/>
</dbReference>
<feature type="domain" description="Malonyl-CoA:ACP transacylase (MAT)" evidence="6">
    <location>
        <begin position="10"/>
        <end position="300"/>
    </location>
</feature>
<dbReference type="InterPro" id="IPR050858">
    <property type="entry name" value="Mal-CoA-ACP_Trans/PKS_FabD"/>
</dbReference>
<dbReference type="AlphaFoldDB" id="A0A3A3H391"/>
<dbReference type="GO" id="GO:0006633">
    <property type="term" value="P:fatty acid biosynthetic process"/>
    <property type="evidence" value="ECO:0007669"/>
    <property type="project" value="TreeGrafter"/>
</dbReference>
<reference evidence="7 8" key="1">
    <citation type="submission" date="2018-09" db="EMBL/GenBank/DDBJ databases">
        <title>Paenibacillus SK2017-BO5.</title>
        <authorList>
            <person name="Piskunova J.V."/>
            <person name="Dubiley S.A."/>
            <person name="Severinov K.V."/>
        </authorList>
    </citation>
    <scope>NUCLEOTIDE SEQUENCE [LARGE SCALE GENOMIC DNA]</scope>
    <source>
        <strain evidence="7 8">BO5</strain>
    </source>
</reference>
<dbReference type="Gene3D" id="3.40.366.10">
    <property type="entry name" value="Malonyl-Coenzyme A Acyl Carrier Protein, domain 2"/>
    <property type="match status" value="1"/>
</dbReference>
<organism evidence="7 8">
    <name type="scientific">Paenibacillus thiaminolyticus</name>
    <name type="common">Bacillus thiaminolyticus</name>
    <dbReference type="NCBI Taxonomy" id="49283"/>
    <lineage>
        <taxon>Bacteria</taxon>
        <taxon>Bacillati</taxon>
        <taxon>Bacillota</taxon>
        <taxon>Bacilli</taxon>
        <taxon>Bacillales</taxon>
        <taxon>Paenibacillaceae</taxon>
        <taxon>Paenibacillus</taxon>
    </lineage>
</organism>
<accession>A0A3A3H391</accession>
<keyword evidence="1 4" id="KW-0808">Transferase</keyword>
<dbReference type="Gene3D" id="3.30.70.250">
    <property type="entry name" value="Malonyl-CoA ACP transacylase, ACP-binding"/>
    <property type="match status" value="1"/>
</dbReference>
<dbReference type="SMART" id="SM00827">
    <property type="entry name" value="PKS_AT"/>
    <property type="match status" value="1"/>
</dbReference>
<dbReference type="InterPro" id="IPR016036">
    <property type="entry name" value="Malonyl_transacylase_ACP-bd"/>
</dbReference>
<evidence type="ECO:0000256" key="4">
    <source>
        <dbReference type="PIRNR" id="PIRNR000446"/>
    </source>
</evidence>
<evidence type="ECO:0000313" key="7">
    <source>
        <dbReference type="EMBL" id="RJG25972.1"/>
    </source>
</evidence>
<dbReference type="SUPFAM" id="SSF52151">
    <property type="entry name" value="FabD/lysophospholipase-like"/>
    <property type="match status" value="1"/>
</dbReference>
<proteinExistence type="inferred from homology"/>
<dbReference type="GO" id="GO:0005829">
    <property type="term" value="C:cytosol"/>
    <property type="evidence" value="ECO:0007669"/>
    <property type="project" value="TreeGrafter"/>
</dbReference>
<dbReference type="PIRSF" id="PIRSF000446">
    <property type="entry name" value="Mct"/>
    <property type="match status" value="1"/>
</dbReference>
<comment type="catalytic activity">
    <reaction evidence="3 4">
        <text>holo-[ACP] + malonyl-CoA = malonyl-[ACP] + CoA</text>
        <dbReference type="Rhea" id="RHEA:41792"/>
        <dbReference type="Rhea" id="RHEA-COMP:9623"/>
        <dbReference type="Rhea" id="RHEA-COMP:9685"/>
        <dbReference type="ChEBI" id="CHEBI:57287"/>
        <dbReference type="ChEBI" id="CHEBI:57384"/>
        <dbReference type="ChEBI" id="CHEBI:64479"/>
        <dbReference type="ChEBI" id="CHEBI:78449"/>
        <dbReference type="EC" id="2.3.1.39"/>
    </reaction>
</comment>
<dbReference type="GO" id="GO:0004314">
    <property type="term" value="F:[acyl-carrier-protein] S-malonyltransferase activity"/>
    <property type="evidence" value="ECO:0007669"/>
    <property type="project" value="UniProtKB-EC"/>
</dbReference>
<feature type="active site" evidence="5">
    <location>
        <position position="200"/>
    </location>
</feature>
<dbReference type="InterPro" id="IPR014043">
    <property type="entry name" value="Acyl_transferase_dom"/>
</dbReference>
<dbReference type="InterPro" id="IPR016035">
    <property type="entry name" value="Acyl_Trfase/lysoPLipase"/>
</dbReference>
<comment type="caution">
    <text evidence="7">The sequence shown here is derived from an EMBL/GenBank/DDBJ whole genome shotgun (WGS) entry which is preliminary data.</text>
</comment>
<keyword evidence="2 4" id="KW-0012">Acyltransferase</keyword>
<evidence type="ECO:0000313" key="8">
    <source>
        <dbReference type="Proteomes" id="UP000266177"/>
    </source>
</evidence>
<protein>
    <recommendedName>
        <fullName evidence="4">Malonyl CoA-acyl carrier protein transacylase</fullName>
        <ecNumber evidence="4">2.3.1.39</ecNumber>
    </recommendedName>
</protein>
<dbReference type="EMBL" id="QYZD01000002">
    <property type="protein sequence ID" value="RJG25972.1"/>
    <property type="molecule type" value="Genomic_DNA"/>
</dbReference>
<feature type="active site" evidence="5">
    <location>
        <position position="94"/>
    </location>
</feature>
<dbReference type="InterPro" id="IPR001227">
    <property type="entry name" value="Ac_transferase_dom_sf"/>
</dbReference>
<comment type="similarity">
    <text evidence="4">Belongs to the fabD family.</text>
</comment>
<dbReference type="RefSeq" id="WP_119790914.1">
    <property type="nucleotide sequence ID" value="NZ_QYZD01000002.1"/>
</dbReference>
<evidence type="ECO:0000259" key="6">
    <source>
        <dbReference type="SMART" id="SM00827"/>
    </source>
</evidence>
<dbReference type="EC" id="2.3.1.39" evidence="4"/>
<dbReference type="SUPFAM" id="SSF55048">
    <property type="entry name" value="Probable ACP-binding domain of malonyl-CoA ACP transacylase"/>
    <property type="match status" value="1"/>
</dbReference>
<name>A0A3A3H391_PANTH</name>
<dbReference type="PANTHER" id="PTHR42681">
    <property type="entry name" value="MALONYL-COA-ACYL CARRIER PROTEIN TRANSACYLASE, MITOCHONDRIAL"/>
    <property type="match status" value="1"/>
</dbReference>
<evidence type="ECO:0000256" key="1">
    <source>
        <dbReference type="ARBA" id="ARBA00022679"/>
    </source>
</evidence>
<sequence length="301" mass="33484">MTNRMKTACLFGGQGSQYIGMGQEFYEADEDCRRLFNIASEVMGYDMAELCFYGEEETFQHEIYSLPSTLTIDLCAFTLAVKRGFSFQAVAGFSLGEYAALAAAQVVSVRDSFELVKQLVAASHSVLREGFYSMAAVNLPAEMCDMMCSHIHSGYVKVANYSSKKQVTIAGNRKGLEAFSQIANEFGGKVMPIRVNRPFHCKLMEPAAAIYKEEIQSVPFADPSIPVYMNVTGEMETNADQIKVNIVQQLYSPVLWVHTLENMHLAGVGRYVECGLRSVLCRMVRDTLGITREQTVFLRTG</sequence>
<evidence type="ECO:0000256" key="5">
    <source>
        <dbReference type="PIRSR" id="PIRSR000446-1"/>
    </source>
</evidence>
<gene>
    <name evidence="7" type="ORF">DQX05_03480</name>
</gene>
<dbReference type="PANTHER" id="PTHR42681:SF1">
    <property type="entry name" value="MALONYL-COA-ACYL CARRIER PROTEIN TRANSACYLASE, MITOCHONDRIAL"/>
    <property type="match status" value="1"/>
</dbReference>
<dbReference type="InterPro" id="IPR024925">
    <property type="entry name" value="Malonyl_CoA-ACP_transAc"/>
</dbReference>
<dbReference type="OrthoDB" id="9805460at2"/>
<evidence type="ECO:0000256" key="3">
    <source>
        <dbReference type="ARBA" id="ARBA00048462"/>
    </source>
</evidence>
<evidence type="ECO:0000256" key="2">
    <source>
        <dbReference type="ARBA" id="ARBA00023315"/>
    </source>
</evidence>
<dbReference type="Pfam" id="PF00698">
    <property type="entry name" value="Acyl_transf_1"/>
    <property type="match status" value="1"/>
</dbReference>